<dbReference type="Proteomes" id="UP000076878">
    <property type="component" value="Unassembled WGS sequence"/>
</dbReference>
<proteinExistence type="predicted"/>
<reference evidence="8 10" key="2">
    <citation type="submission" date="2016-10" db="EMBL/GenBank/DDBJ databases">
        <authorList>
            <person name="Varghese N."/>
            <person name="Submissions S."/>
        </authorList>
    </citation>
    <scope>NUCLEOTIDE SEQUENCE [LARGE SCALE GENOMIC DNA]</scope>
    <source>
        <strain evidence="8 10">DSM 22150</strain>
    </source>
</reference>
<dbReference type="Proteomes" id="UP000199280">
    <property type="component" value="Unassembled WGS sequence"/>
</dbReference>
<dbReference type="GO" id="GO:0005886">
    <property type="term" value="C:plasma membrane"/>
    <property type="evidence" value="ECO:0007669"/>
    <property type="project" value="UniProtKB-SubCell"/>
</dbReference>
<evidence type="ECO:0000313" key="10">
    <source>
        <dbReference type="Proteomes" id="UP000199280"/>
    </source>
</evidence>
<keyword evidence="3 6" id="KW-0812">Transmembrane</keyword>
<name>A0A143YQ97_9LACT</name>
<keyword evidence="2" id="KW-1003">Cell membrane</keyword>
<feature type="transmembrane region" description="Helical" evidence="6">
    <location>
        <begin position="267"/>
        <end position="286"/>
    </location>
</feature>
<comment type="subcellular location">
    <subcellularLocation>
        <location evidence="1">Cell membrane</location>
        <topology evidence="1">Multi-pass membrane protein</topology>
    </subcellularLocation>
</comment>
<evidence type="ECO:0000313" key="7">
    <source>
        <dbReference type="EMBL" id="CZQ95806.1"/>
    </source>
</evidence>
<feature type="transmembrane region" description="Helical" evidence="6">
    <location>
        <begin position="232"/>
        <end position="261"/>
    </location>
</feature>
<evidence type="ECO:0000256" key="5">
    <source>
        <dbReference type="ARBA" id="ARBA00023136"/>
    </source>
</evidence>
<evidence type="ECO:0000313" key="9">
    <source>
        <dbReference type="Proteomes" id="UP000076878"/>
    </source>
</evidence>
<dbReference type="OrthoDB" id="8609648at2"/>
<sequence>MEFNKTKSTSKTFIFGLLSRMISILFPFITRTIIIHKLSSEYLGLTSLFTSVLTILNVSELGIGSAISFCLYKPIAENDKDTINALLNLMRKVYKIIGTFIFASGIAIMPFLKYFISGSYPEDINIHLLFLMYLVNAAVSYLGFAYKGALFEAYQEGSIVHQITAVVEIIKYILQITILIVLRNYYWFALMLPLSTICNTIVTEKRSRQVHPDLVPRGHVSLENKKIIKNKVFFLAAHSIAATLTNSIDTIVISGTLGLVATAIYGNYFYVFSSITTILVIAYRALKPAIGNILYTASLENLNKTYEGIQLLFIWMTTWCAISLQCLFNPFMKIWVGSDNVLSITCVLIIVFYFWGNSVKLFLSNTFIEAAGLWNKTLFRQIIAATLNLILDIVLVKKFGITGIVFASFFATTIIALPLDIHVACKYVLKRNTFFEIMRILGYFAFALTIGGITFFLCEIIPLSGLSEFAVRGIVCVIIPNVAFCLFFWKTESFKYIKTRLLGMILKNKAFRYDIKKARN</sequence>
<evidence type="ECO:0000256" key="1">
    <source>
        <dbReference type="ARBA" id="ARBA00004651"/>
    </source>
</evidence>
<keyword evidence="4 6" id="KW-1133">Transmembrane helix</keyword>
<evidence type="ECO:0000256" key="2">
    <source>
        <dbReference type="ARBA" id="ARBA00022475"/>
    </source>
</evidence>
<feature type="transmembrane region" description="Helical" evidence="6">
    <location>
        <begin position="12"/>
        <end position="36"/>
    </location>
</feature>
<evidence type="ECO:0000256" key="4">
    <source>
        <dbReference type="ARBA" id="ARBA00022989"/>
    </source>
</evidence>
<dbReference type="PANTHER" id="PTHR30250">
    <property type="entry name" value="PST FAMILY PREDICTED COLANIC ACID TRANSPORTER"/>
    <property type="match status" value="1"/>
</dbReference>
<protein>
    <submittedName>
        <fullName evidence="8">Membrane protein involved in the export of O-antigen and teichoic acid</fullName>
    </submittedName>
    <submittedName>
        <fullName evidence="7">Polysaccharide biosynthesis protein</fullName>
    </submittedName>
</protein>
<reference evidence="7 9" key="1">
    <citation type="submission" date="2016-02" db="EMBL/GenBank/DDBJ databases">
        <authorList>
            <person name="Wen L."/>
            <person name="He K."/>
            <person name="Yang H."/>
        </authorList>
    </citation>
    <scope>NUCLEOTIDE SEQUENCE [LARGE SCALE GENOMIC DNA]</scope>
    <source>
        <strain evidence="7">Trichococcus_R210</strain>
    </source>
</reference>
<feature type="transmembrane region" description="Helical" evidence="6">
    <location>
        <begin position="158"/>
        <end position="179"/>
    </location>
</feature>
<evidence type="ECO:0000256" key="6">
    <source>
        <dbReference type="SAM" id="Phobius"/>
    </source>
</evidence>
<accession>A0A143YQ97</accession>
<dbReference type="AlphaFoldDB" id="A0A143YQ97"/>
<feature type="transmembrane region" description="Helical" evidence="6">
    <location>
        <begin position="48"/>
        <end position="72"/>
    </location>
</feature>
<feature type="transmembrane region" description="Helical" evidence="6">
    <location>
        <begin position="185"/>
        <end position="202"/>
    </location>
</feature>
<dbReference type="InterPro" id="IPR050833">
    <property type="entry name" value="Poly_Biosynth_Transport"/>
</dbReference>
<gene>
    <name evidence="8" type="ORF">SAMN05216375_10712</name>
    <name evidence="7" type="ORF">TR210_1338</name>
</gene>
<keyword evidence="10" id="KW-1185">Reference proteome</keyword>
<feature type="transmembrane region" description="Helical" evidence="6">
    <location>
        <begin position="124"/>
        <end position="146"/>
    </location>
</feature>
<evidence type="ECO:0000256" key="3">
    <source>
        <dbReference type="ARBA" id="ARBA00022692"/>
    </source>
</evidence>
<organism evidence="7 9">
    <name type="scientific">Trichococcus ilyis</name>
    <dbReference type="NCBI Taxonomy" id="640938"/>
    <lineage>
        <taxon>Bacteria</taxon>
        <taxon>Bacillati</taxon>
        <taxon>Bacillota</taxon>
        <taxon>Bacilli</taxon>
        <taxon>Lactobacillales</taxon>
        <taxon>Carnobacteriaceae</taxon>
        <taxon>Trichococcus</taxon>
    </lineage>
</organism>
<dbReference type="EMBL" id="FJNB01000008">
    <property type="protein sequence ID" value="CZQ95806.1"/>
    <property type="molecule type" value="Genomic_DNA"/>
</dbReference>
<feature type="transmembrane region" description="Helical" evidence="6">
    <location>
        <begin position="469"/>
        <end position="489"/>
    </location>
</feature>
<dbReference type="STRING" id="640938.TR210_1338"/>
<dbReference type="EMBL" id="FNYT01000007">
    <property type="protein sequence ID" value="SEJ05795.1"/>
    <property type="molecule type" value="Genomic_DNA"/>
</dbReference>
<feature type="transmembrane region" description="Helical" evidence="6">
    <location>
        <begin position="93"/>
        <end position="112"/>
    </location>
</feature>
<dbReference type="RefSeq" id="WP_068622751.1">
    <property type="nucleotide sequence ID" value="NZ_FJNB01000008.1"/>
</dbReference>
<feature type="transmembrane region" description="Helical" evidence="6">
    <location>
        <begin position="440"/>
        <end position="463"/>
    </location>
</feature>
<keyword evidence="5 6" id="KW-0472">Membrane</keyword>
<dbReference type="PANTHER" id="PTHR30250:SF26">
    <property type="entry name" value="PSMA PROTEIN"/>
    <property type="match status" value="1"/>
</dbReference>
<feature type="transmembrane region" description="Helical" evidence="6">
    <location>
        <begin position="334"/>
        <end position="356"/>
    </location>
</feature>
<feature type="transmembrane region" description="Helical" evidence="6">
    <location>
        <begin position="401"/>
        <end position="419"/>
    </location>
</feature>
<evidence type="ECO:0000313" key="8">
    <source>
        <dbReference type="EMBL" id="SEJ05795.1"/>
    </source>
</evidence>